<evidence type="ECO:0000256" key="5">
    <source>
        <dbReference type="ARBA" id="ARBA00023015"/>
    </source>
</evidence>
<dbReference type="EMBL" id="RCZK01000001">
    <property type="protein sequence ID" value="TPG15668.1"/>
    <property type="molecule type" value="Genomic_DNA"/>
</dbReference>
<feature type="domain" description="Anti-sigma-28 factor FlgM C-terminal" evidence="9">
    <location>
        <begin position="41"/>
        <end position="83"/>
    </location>
</feature>
<evidence type="ECO:0000256" key="2">
    <source>
        <dbReference type="ARBA" id="ARBA00017823"/>
    </source>
</evidence>
<dbReference type="Pfam" id="PF04316">
    <property type="entry name" value="FlgM"/>
    <property type="match status" value="1"/>
</dbReference>
<keyword evidence="10" id="KW-0282">Flagellum</keyword>
<dbReference type="InterPro" id="IPR007412">
    <property type="entry name" value="FlgM"/>
</dbReference>
<protein>
    <recommendedName>
        <fullName evidence="2">Negative regulator of flagellin synthesis</fullName>
    </recommendedName>
    <alternativeName>
        <fullName evidence="8">Anti-sigma-28 factor</fullName>
    </alternativeName>
</protein>
<dbReference type="RefSeq" id="WP_140867100.1">
    <property type="nucleotide sequence ID" value="NZ_RCZK01000001.1"/>
</dbReference>
<proteinExistence type="inferred from homology"/>
<evidence type="ECO:0000256" key="4">
    <source>
        <dbReference type="ARBA" id="ARBA00022795"/>
    </source>
</evidence>
<dbReference type="InterPro" id="IPR035890">
    <property type="entry name" value="Anti-sigma-28_factor_FlgM_sf"/>
</dbReference>
<dbReference type="GO" id="GO:0045892">
    <property type="term" value="P:negative regulation of DNA-templated transcription"/>
    <property type="evidence" value="ECO:0007669"/>
    <property type="project" value="InterPro"/>
</dbReference>
<evidence type="ECO:0000313" key="10">
    <source>
        <dbReference type="EMBL" id="TPG15668.1"/>
    </source>
</evidence>
<sequence length="94" mass="9531">MVDSIGSRLATADRVTRVVAATPTAPARSTVTADAAPIAQAGSLAQQLAAAAPIDLDRVARLKLAIADGTYPILPGTIADNLIALRLKLTAEGN</sequence>
<gene>
    <name evidence="10" type="primary">flgM</name>
    <name evidence="10" type="ORF">EAH84_02445</name>
</gene>
<evidence type="ECO:0000313" key="11">
    <source>
        <dbReference type="Proteomes" id="UP000318413"/>
    </source>
</evidence>
<keyword evidence="4" id="KW-1005">Bacterial flagellum biogenesis</keyword>
<name>A0A502CS13_9SPHN</name>
<comment type="caution">
    <text evidence="10">The sequence shown here is derived from an EMBL/GenBank/DDBJ whole genome shotgun (WGS) entry which is preliminary data.</text>
</comment>
<evidence type="ECO:0000256" key="3">
    <source>
        <dbReference type="ARBA" id="ARBA00022491"/>
    </source>
</evidence>
<dbReference type="GO" id="GO:0044781">
    <property type="term" value="P:bacterial-type flagellum organization"/>
    <property type="evidence" value="ECO:0007669"/>
    <property type="project" value="UniProtKB-KW"/>
</dbReference>
<dbReference type="Proteomes" id="UP000318413">
    <property type="component" value="Unassembled WGS sequence"/>
</dbReference>
<evidence type="ECO:0000259" key="9">
    <source>
        <dbReference type="Pfam" id="PF04316"/>
    </source>
</evidence>
<dbReference type="InterPro" id="IPR031316">
    <property type="entry name" value="FlgM_C"/>
</dbReference>
<dbReference type="OrthoDB" id="7392062at2"/>
<evidence type="ECO:0000256" key="6">
    <source>
        <dbReference type="ARBA" id="ARBA00023163"/>
    </source>
</evidence>
<dbReference type="NCBIfam" id="TIGR03824">
    <property type="entry name" value="FlgM_jcvi"/>
    <property type="match status" value="1"/>
</dbReference>
<keyword evidence="3" id="KW-0678">Repressor</keyword>
<evidence type="ECO:0000256" key="1">
    <source>
        <dbReference type="ARBA" id="ARBA00005322"/>
    </source>
</evidence>
<comment type="function">
    <text evidence="7">Responsible for the coupling of flagellin expression to flagellar assembly by preventing expression of the flagellin genes when a component of the middle class of proteins is defective. It negatively regulates flagellar genes by inhibiting the activity of FliA by directly binding to FliA.</text>
</comment>
<accession>A0A502CS13</accession>
<evidence type="ECO:0000256" key="7">
    <source>
        <dbReference type="ARBA" id="ARBA00024739"/>
    </source>
</evidence>
<keyword evidence="6" id="KW-0804">Transcription</keyword>
<organism evidence="10 11">
    <name type="scientific">Sphingomonas oligophenolica</name>
    <dbReference type="NCBI Taxonomy" id="301154"/>
    <lineage>
        <taxon>Bacteria</taxon>
        <taxon>Pseudomonadati</taxon>
        <taxon>Pseudomonadota</taxon>
        <taxon>Alphaproteobacteria</taxon>
        <taxon>Sphingomonadales</taxon>
        <taxon>Sphingomonadaceae</taxon>
        <taxon>Sphingomonas</taxon>
    </lineage>
</organism>
<keyword evidence="11" id="KW-1185">Reference proteome</keyword>
<keyword evidence="10" id="KW-0966">Cell projection</keyword>
<dbReference type="AlphaFoldDB" id="A0A502CS13"/>
<comment type="similarity">
    <text evidence="1">Belongs to the FlgM family.</text>
</comment>
<keyword evidence="5" id="KW-0805">Transcription regulation</keyword>
<evidence type="ECO:0000256" key="8">
    <source>
        <dbReference type="ARBA" id="ARBA00030117"/>
    </source>
</evidence>
<reference evidence="10 11" key="1">
    <citation type="journal article" date="2019" name="Environ. Microbiol.">
        <title>Species interactions and distinct microbial communities in high Arctic permafrost affected cryosols are associated with the CH4 and CO2 gas fluxes.</title>
        <authorList>
            <person name="Altshuler I."/>
            <person name="Hamel J."/>
            <person name="Turney S."/>
            <person name="Magnuson E."/>
            <person name="Levesque R."/>
            <person name="Greer C."/>
            <person name="Whyte L.G."/>
        </authorList>
    </citation>
    <scope>NUCLEOTIDE SEQUENCE [LARGE SCALE GENOMIC DNA]</scope>
    <source>
        <strain evidence="10 11">S5.1</strain>
    </source>
</reference>
<keyword evidence="10" id="KW-0969">Cilium</keyword>
<dbReference type="SUPFAM" id="SSF101498">
    <property type="entry name" value="Anti-sigma factor FlgM"/>
    <property type="match status" value="1"/>
</dbReference>